<dbReference type="CDD" id="cd18794">
    <property type="entry name" value="SF2_C_RecQ"/>
    <property type="match status" value="1"/>
</dbReference>
<dbReference type="GO" id="GO:0043138">
    <property type="term" value="F:3'-5' DNA helicase activity"/>
    <property type="evidence" value="ECO:0007669"/>
    <property type="project" value="UniProtKB-EC"/>
</dbReference>
<dbReference type="GO" id="GO:0000723">
    <property type="term" value="P:telomere maintenance"/>
    <property type="evidence" value="ECO:0007669"/>
    <property type="project" value="TreeGrafter"/>
</dbReference>
<keyword evidence="4 8" id="KW-0347">Helicase</keyword>
<dbReference type="InterPro" id="IPR036390">
    <property type="entry name" value="WH_DNA-bd_sf"/>
</dbReference>
<comment type="caution">
    <text evidence="12">The sequence shown here is derived from an EMBL/GenBank/DDBJ whole genome shotgun (WGS) entry which is preliminary data.</text>
</comment>
<evidence type="ECO:0000256" key="8">
    <source>
        <dbReference type="RuleBase" id="RU364117"/>
    </source>
</evidence>
<dbReference type="InterPro" id="IPR036388">
    <property type="entry name" value="WH-like_DNA-bd_sf"/>
</dbReference>
<dbReference type="Pfam" id="PF00270">
    <property type="entry name" value="DEAD"/>
    <property type="match status" value="1"/>
</dbReference>
<dbReference type="InterPro" id="IPR027417">
    <property type="entry name" value="P-loop_NTPase"/>
</dbReference>
<protein>
    <recommendedName>
        <fullName evidence="8">ATP-dependent DNA helicase</fullName>
        <ecNumber evidence="8">5.6.2.4</ecNumber>
    </recommendedName>
</protein>
<feature type="domain" description="Helicase ATP-binding" evidence="10">
    <location>
        <begin position="64"/>
        <end position="229"/>
    </location>
</feature>
<dbReference type="GO" id="GO:0005737">
    <property type="term" value="C:cytoplasm"/>
    <property type="evidence" value="ECO:0007669"/>
    <property type="project" value="TreeGrafter"/>
</dbReference>
<feature type="compositionally biased region" description="Basic and acidic residues" evidence="9">
    <location>
        <begin position="603"/>
        <end position="615"/>
    </location>
</feature>
<dbReference type="InterPro" id="IPR001650">
    <property type="entry name" value="Helicase_C-like"/>
</dbReference>
<dbReference type="GO" id="GO:0000724">
    <property type="term" value="P:double-strand break repair via homologous recombination"/>
    <property type="evidence" value="ECO:0007669"/>
    <property type="project" value="TreeGrafter"/>
</dbReference>
<dbReference type="GO" id="GO:0003676">
    <property type="term" value="F:nucleic acid binding"/>
    <property type="evidence" value="ECO:0007669"/>
    <property type="project" value="InterPro"/>
</dbReference>
<dbReference type="EMBL" id="AZBU02000002">
    <property type="protein sequence ID" value="TKR94351.1"/>
    <property type="molecule type" value="Genomic_DNA"/>
</dbReference>
<dbReference type="STRING" id="34508.A0A4U5PDX5"/>
<dbReference type="EC" id="5.6.2.4" evidence="8"/>
<dbReference type="NCBIfam" id="TIGR00614">
    <property type="entry name" value="recQ_fam"/>
    <property type="match status" value="1"/>
</dbReference>
<dbReference type="FunFam" id="3.40.50.300:FF:001389">
    <property type="entry name" value="ATP-dependent DNA helicase RecQ"/>
    <property type="match status" value="1"/>
</dbReference>
<dbReference type="InterPro" id="IPR011545">
    <property type="entry name" value="DEAD/DEAH_box_helicase_dom"/>
</dbReference>
<keyword evidence="3 8" id="KW-0378">Hydrolase</keyword>
<keyword evidence="8" id="KW-0539">Nucleus</keyword>
<dbReference type="Gene3D" id="1.10.10.10">
    <property type="entry name" value="Winged helix-like DNA-binding domain superfamily/Winged helix DNA-binding domain"/>
    <property type="match status" value="1"/>
</dbReference>
<dbReference type="SMART" id="SM00490">
    <property type="entry name" value="HELICc"/>
    <property type="match status" value="1"/>
</dbReference>
<dbReference type="GO" id="GO:0009378">
    <property type="term" value="F:four-way junction helicase activity"/>
    <property type="evidence" value="ECO:0007669"/>
    <property type="project" value="TreeGrafter"/>
</dbReference>
<gene>
    <name evidence="12" type="ORF">L596_008644</name>
</gene>
<dbReference type="OrthoDB" id="10013439at2759"/>
<dbReference type="InterPro" id="IPR004589">
    <property type="entry name" value="DNA_helicase_ATP-dep_RecQ"/>
</dbReference>
<evidence type="ECO:0000313" key="13">
    <source>
        <dbReference type="Proteomes" id="UP000298663"/>
    </source>
</evidence>
<comment type="similarity">
    <text evidence="1 8">Belongs to the helicase family. RecQ subfamily.</text>
</comment>
<comment type="catalytic activity">
    <reaction evidence="7 8">
        <text>ATP + H2O = ADP + phosphate + H(+)</text>
        <dbReference type="Rhea" id="RHEA:13065"/>
        <dbReference type="ChEBI" id="CHEBI:15377"/>
        <dbReference type="ChEBI" id="CHEBI:15378"/>
        <dbReference type="ChEBI" id="CHEBI:30616"/>
        <dbReference type="ChEBI" id="CHEBI:43474"/>
        <dbReference type="ChEBI" id="CHEBI:456216"/>
    </reaction>
</comment>
<evidence type="ECO:0000313" key="12">
    <source>
        <dbReference type="EMBL" id="TKR94351.1"/>
    </source>
</evidence>
<dbReference type="InterPro" id="IPR014001">
    <property type="entry name" value="Helicase_ATP-bd"/>
</dbReference>
<accession>A0A4U5PDX5</accession>
<dbReference type="GO" id="GO:0016887">
    <property type="term" value="F:ATP hydrolysis activity"/>
    <property type="evidence" value="ECO:0007669"/>
    <property type="project" value="RHEA"/>
</dbReference>
<dbReference type="SUPFAM" id="SSF46785">
    <property type="entry name" value="Winged helix' DNA-binding domain"/>
    <property type="match status" value="1"/>
</dbReference>
<evidence type="ECO:0000259" key="10">
    <source>
        <dbReference type="PROSITE" id="PS51192"/>
    </source>
</evidence>
<feature type="region of interest" description="Disordered" evidence="9">
    <location>
        <begin position="574"/>
        <end position="618"/>
    </location>
</feature>
<evidence type="ECO:0000256" key="5">
    <source>
        <dbReference type="ARBA" id="ARBA00022840"/>
    </source>
</evidence>
<proteinExistence type="inferred from homology"/>
<dbReference type="PROSITE" id="PS51192">
    <property type="entry name" value="HELICASE_ATP_BIND_1"/>
    <property type="match status" value="1"/>
</dbReference>
<feature type="domain" description="Helicase C-terminal" evidence="11">
    <location>
        <begin position="253"/>
        <end position="414"/>
    </location>
</feature>
<evidence type="ECO:0000256" key="7">
    <source>
        <dbReference type="ARBA" id="ARBA00049360"/>
    </source>
</evidence>
<dbReference type="SUPFAM" id="SSF52540">
    <property type="entry name" value="P-loop containing nucleoside triphosphate hydrolases"/>
    <property type="match status" value="1"/>
</dbReference>
<sequence length="649" mass="73436">MSNPDETGYDSFYEDDSCLFGSQPLPPPVPKVKKEVMSPRDVAERLLLKYFGHNSLRPTQWEIISWALRGEDVVVVMPTGYGKSLCYQMPALIRNVLTVVISPLISLMEDQVNHLKKCGITAEYVSADHGNRCVLQERIQRNEIRFLYLTPEMVTTSTFIDQLKPYINYFTIDEAHCISQWGHEFRHAYRNLSILRKHFPGVPIMALTATATQQVRQDIARSLSLKTPKMISGNFDRENLYMEVRPLTEIHLDLSPLLTESDAGGKNFGGPAIVYCPTRARVVDVDAYLKIEGVNSVMYHAGLSKKERSEAQRKFSNDEVSVIVATVAFGMGIDKKDVRTVIHYGCEFSPKNIESYYQEIGRAGRDGFSANCIAFYCAQDLATKRRLIVENEQGINEKHVKHLEVINQSMEKFLITAGCRRRVILNHFEGERRPEEDPKERCCNNCTAAWKKLEEGKATATKMDFGPEARLLCGAIRDAFRGGAGVGKAIDFLSGTLKNSYLEQHRLYGKGTHRTKVWWKALAQLLRSNNFFESEKLEAVAFVQLTRLSEKGERFYASGSGTLELVPTPALIPKEKRVKEKPAKKGTKRAKAGEVDLTDEEPLDKPAPRKRKAEEPQLPTFFSQCFPQPVQRHPKSSGPYVDSFWSSCF</sequence>
<evidence type="ECO:0000256" key="6">
    <source>
        <dbReference type="ARBA" id="ARBA00034617"/>
    </source>
</evidence>
<keyword evidence="13" id="KW-1185">Reference proteome</keyword>
<evidence type="ECO:0000256" key="2">
    <source>
        <dbReference type="ARBA" id="ARBA00022741"/>
    </source>
</evidence>
<dbReference type="Gene3D" id="3.40.50.300">
    <property type="entry name" value="P-loop containing nucleotide triphosphate hydrolases"/>
    <property type="match status" value="2"/>
</dbReference>
<evidence type="ECO:0000256" key="9">
    <source>
        <dbReference type="SAM" id="MobiDB-lite"/>
    </source>
</evidence>
<organism evidence="12 13">
    <name type="scientific">Steinernema carpocapsae</name>
    <name type="common">Entomopathogenic nematode</name>
    <dbReference type="NCBI Taxonomy" id="34508"/>
    <lineage>
        <taxon>Eukaryota</taxon>
        <taxon>Metazoa</taxon>
        <taxon>Ecdysozoa</taxon>
        <taxon>Nematoda</taxon>
        <taxon>Chromadorea</taxon>
        <taxon>Rhabditida</taxon>
        <taxon>Tylenchina</taxon>
        <taxon>Panagrolaimomorpha</taxon>
        <taxon>Strongyloidoidea</taxon>
        <taxon>Steinernematidae</taxon>
        <taxon>Steinernema</taxon>
    </lineage>
</organism>
<reference evidence="12 13" key="1">
    <citation type="journal article" date="2015" name="Genome Biol.">
        <title>Comparative genomics of Steinernema reveals deeply conserved gene regulatory networks.</title>
        <authorList>
            <person name="Dillman A.R."/>
            <person name="Macchietto M."/>
            <person name="Porter C.F."/>
            <person name="Rogers A."/>
            <person name="Williams B."/>
            <person name="Antoshechkin I."/>
            <person name="Lee M.M."/>
            <person name="Goodwin Z."/>
            <person name="Lu X."/>
            <person name="Lewis E.E."/>
            <person name="Goodrich-Blair H."/>
            <person name="Stock S.P."/>
            <person name="Adams B.J."/>
            <person name="Sternberg P.W."/>
            <person name="Mortazavi A."/>
        </authorList>
    </citation>
    <scope>NUCLEOTIDE SEQUENCE [LARGE SCALE GENOMIC DNA]</scope>
    <source>
        <strain evidence="12 13">ALL</strain>
    </source>
</reference>
<feature type="compositionally biased region" description="Basic and acidic residues" evidence="9">
    <location>
        <begin position="574"/>
        <end position="583"/>
    </location>
</feature>
<dbReference type="Pfam" id="PF16124">
    <property type="entry name" value="RecQ_Zn_bind"/>
    <property type="match status" value="1"/>
</dbReference>
<evidence type="ECO:0000259" key="11">
    <source>
        <dbReference type="PROSITE" id="PS51194"/>
    </source>
</evidence>
<evidence type="ECO:0000256" key="3">
    <source>
        <dbReference type="ARBA" id="ARBA00022801"/>
    </source>
</evidence>
<dbReference type="InterPro" id="IPR032284">
    <property type="entry name" value="RecQ_Zn-bd"/>
</dbReference>
<dbReference type="GO" id="GO:0005654">
    <property type="term" value="C:nucleoplasm"/>
    <property type="evidence" value="ECO:0007669"/>
    <property type="project" value="TreeGrafter"/>
</dbReference>
<evidence type="ECO:0000256" key="4">
    <source>
        <dbReference type="ARBA" id="ARBA00022806"/>
    </source>
</evidence>
<dbReference type="AlphaFoldDB" id="A0A4U5PDX5"/>
<dbReference type="GO" id="GO:0005524">
    <property type="term" value="F:ATP binding"/>
    <property type="evidence" value="ECO:0007669"/>
    <property type="project" value="UniProtKB-KW"/>
</dbReference>
<dbReference type="GO" id="GO:0005694">
    <property type="term" value="C:chromosome"/>
    <property type="evidence" value="ECO:0007669"/>
    <property type="project" value="TreeGrafter"/>
</dbReference>
<keyword evidence="5 8" id="KW-0067">ATP-binding</keyword>
<dbReference type="PANTHER" id="PTHR13710:SF120">
    <property type="entry name" value="BIFUNCTIONAL 3'-5' EXONUCLEASE_ATP-DEPENDENT HELICASE WRN"/>
    <property type="match status" value="1"/>
</dbReference>
<dbReference type="Proteomes" id="UP000298663">
    <property type="component" value="Unassembled WGS sequence"/>
</dbReference>
<evidence type="ECO:0000256" key="1">
    <source>
        <dbReference type="ARBA" id="ARBA00005446"/>
    </source>
</evidence>
<comment type="subcellular location">
    <subcellularLocation>
        <location evidence="8">Nucleus</location>
    </subcellularLocation>
</comment>
<dbReference type="PANTHER" id="PTHR13710">
    <property type="entry name" value="DNA HELICASE RECQ FAMILY MEMBER"/>
    <property type="match status" value="1"/>
</dbReference>
<dbReference type="CDD" id="cd17920">
    <property type="entry name" value="DEXHc_RecQ"/>
    <property type="match status" value="1"/>
</dbReference>
<name>A0A4U5PDX5_STECR</name>
<dbReference type="SMART" id="SM00487">
    <property type="entry name" value="DEXDc"/>
    <property type="match status" value="1"/>
</dbReference>
<reference evidence="12 13" key="2">
    <citation type="journal article" date="2019" name="G3 (Bethesda)">
        <title>Hybrid Assembly of the Genome of the Entomopathogenic Nematode Steinernema carpocapsae Identifies the X-Chromosome.</title>
        <authorList>
            <person name="Serra L."/>
            <person name="Macchietto M."/>
            <person name="Macias-Munoz A."/>
            <person name="McGill C.J."/>
            <person name="Rodriguez I.M."/>
            <person name="Rodriguez B."/>
            <person name="Murad R."/>
            <person name="Mortazavi A."/>
        </authorList>
    </citation>
    <scope>NUCLEOTIDE SEQUENCE [LARGE SCALE GENOMIC DNA]</scope>
    <source>
        <strain evidence="12 13">ALL</strain>
    </source>
</reference>
<keyword evidence="2 8" id="KW-0547">Nucleotide-binding</keyword>
<dbReference type="Pfam" id="PF00271">
    <property type="entry name" value="Helicase_C"/>
    <property type="match status" value="1"/>
</dbReference>
<dbReference type="PROSITE" id="PS51194">
    <property type="entry name" value="HELICASE_CTER"/>
    <property type="match status" value="1"/>
</dbReference>
<comment type="catalytic activity">
    <reaction evidence="6 8">
        <text>Couples ATP hydrolysis with the unwinding of duplex DNA by translocating in the 3'-5' direction.</text>
        <dbReference type="EC" id="5.6.2.4"/>
    </reaction>
</comment>